<dbReference type="EMBL" id="CM031811">
    <property type="protein sequence ID" value="KAG6661708.1"/>
    <property type="molecule type" value="Genomic_DNA"/>
</dbReference>
<keyword evidence="1" id="KW-0812">Transmembrane</keyword>
<evidence type="ECO:0000313" key="3">
    <source>
        <dbReference type="Proteomes" id="UP000811609"/>
    </source>
</evidence>
<proteinExistence type="predicted"/>
<dbReference type="Proteomes" id="UP000811609">
    <property type="component" value="Chromosome 3"/>
</dbReference>
<sequence length="147" mass="15885">MHRVVKHSLPGFTDNKPRSSDSWYGVTKMGAGDQRQKLGSFLALILGLTLTILLHARPSGASASTHDNGTSLTYCAFSTGEPELLFDSEVSRMLGQGGGFAIKSLNSEKSVVNKCGRPRYGSCLGQKNLIPRPDCRGRGNYNRNCPP</sequence>
<reference evidence="2" key="1">
    <citation type="submission" date="2020-12" db="EMBL/GenBank/DDBJ databases">
        <title>WGS assembly of Carya illinoinensis cv. Pawnee.</title>
        <authorList>
            <person name="Platts A."/>
            <person name="Shu S."/>
            <person name="Wright S."/>
            <person name="Barry K."/>
            <person name="Edger P."/>
            <person name="Pires J.C."/>
            <person name="Schmutz J."/>
        </authorList>
    </citation>
    <scope>NUCLEOTIDE SEQUENCE</scope>
    <source>
        <tissue evidence="2">Leaf</tissue>
    </source>
</reference>
<accession>A0A8T1R371</accession>
<dbReference type="AlphaFoldDB" id="A0A8T1R371"/>
<comment type="caution">
    <text evidence="2">The sequence shown here is derived from an EMBL/GenBank/DDBJ whole genome shotgun (WGS) entry which is preliminary data.</text>
</comment>
<name>A0A8T1R371_CARIL</name>
<gene>
    <name evidence="2" type="ORF">CIPAW_03G194000</name>
</gene>
<keyword evidence="1" id="KW-1133">Transmembrane helix</keyword>
<evidence type="ECO:0000256" key="1">
    <source>
        <dbReference type="SAM" id="Phobius"/>
    </source>
</evidence>
<keyword evidence="3" id="KW-1185">Reference proteome</keyword>
<organism evidence="2 3">
    <name type="scientific">Carya illinoinensis</name>
    <name type="common">Pecan</name>
    <dbReference type="NCBI Taxonomy" id="32201"/>
    <lineage>
        <taxon>Eukaryota</taxon>
        <taxon>Viridiplantae</taxon>
        <taxon>Streptophyta</taxon>
        <taxon>Embryophyta</taxon>
        <taxon>Tracheophyta</taxon>
        <taxon>Spermatophyta</taxon>
        <taxon>Magnoliopsida</taxon>
        <taxon>eudicotyledons</taxon>
        <taxon>Gunneridae</taxon>
        <taxon>Pentapetalae</taxon>
        <taxon>rosids</taxon>
        <taxon>fabids</taxon>
        <taxon>Fagales</taxon>
        <taxon>Juglandaceae</taxon>
        <taxon>Carya</taxon>
    </lineage>
</organism>
<evidence type="ECO:0000313" key="2">
    <source>
        <dbReference type="EMBL" id="KAG6661708.1"/>
    </source>
</evidence>
<keyword evidence="1" id="KW-0472">Membrane</keyword>
<protein>
    <submittedName>
        <fullName evidence="2">Uncharacterized protein</fullName>
    </submittedName>
</protein>
<feature type="transmembrane region" description="Helical" evidence="1">
    <location>
        <begin position="38"/>
        <end position="56"/>
    </location>
</feature>